<keyword evidence="2" id="KW-1185">Reference proteome</keyword>
<name>A0A177AYC4_9BILA</name>
<protein>
    <submittedName>
        <fullName evidence="1">Uncharacterized protein</fullName>
    </submittedName>
</protein>
<gene>
    <name evidence="1" type="ORF">A3Q56_05870</name>
</gene>
<accession>A0A177AYC4</accession>
<reference evidence="1 2" key="1">
    <citation type="submission" date="2016-04" db="EMBL/GenBank/DDBJ databases">
        <title>The genome of Intoshia linei affirms orthonectids as highly simplified spiralians.</title>
        <authorList>
            <person name="Mikhailov K.V."/>
            <person name="Slusarev G.S."/>
            <person name="Nikitin M.A."/>
            <person name="Logacheva M.D."/>
            <person name="Penin A."/>
            <person name="Aleoshin V."/>
            <person name="Panchin Y.V."/>
        </authorList>
    </citation>
    <scope>NUCLEOTIDE SEQUENCE [LARGE SCALE GENOMIC DNA]</scope>
    <source>
        <strain evidence="1">Intl2013</strain>
        <tissue evidence="1">Whole animal</tissue>
    </source>
</reference>
<dbReference type="EMBL" id="LWCA01000940">
    <property type="protein sequence ID" value="OAF66411.1"/>
    <property type="molecule type" value="Genomic_DNA"/>
</dbReference>
<evidence type="ECO:0000313" key="1">
    <source>
        <dbReference type="EMBL" id="OAF66411.1"/>
    </source>
</evidence>
<organism evidence="1 2">
    <name type="scientific">Intoshia linei</name>
    <dbReference type="NCBI Taxonomy" id="1819745"/>
    <lineage>
        <taxon>Eukaryota</taxon>
        <taxon>Metazoa</taxon>
        <taxon>Spiralia</taxon>
        <taxon>Lophotrochozoa</taxon>
        <taxon>Mesozoa</taxon>
        <taxon>Orthonectida</taxon>
        <taxon>Rhopaluridae</taxon>
        <taxon>Intoshia</taxon>
    </lineage>
</organism>
<dbReference type="AlphaFoldDB" id="A0A177AYC4"/>
<comment type="caution">
    <text evidence="1">The sequence shown here is derived from an EMBL/GenBank/DDBJ whole genome shotgun (WGS) entry which is preliminary data.</text>
</comment>
<proteinExistence type="predicted"/>
<dbReference type="Proteomes" id="UP000078046">
    <property type="component" value="Unassembled WGS sequence"/>
</dbReference>
<evidence type="ECO:0000313" key="2">
    <source>
        <dbReference type="Proteomes" id="UP000078046"/>
    </source>
</evidence>
<sequence>MLKNLVGKAARQKLKHLVTVAQIKIEVHQKYGNGQDFISTMLSKKMGKYRSIHEKII</sequence>